<keyword evidence="2" id="KW-0732">Signal</keyword>
<feature type="signal peptide" evidence="2">
    <location>
        <begin position="1"/>
        <end position="19"/>
    </location>
</feature>
<name>A0ABZ2B4S9_9HYPH</name>
<organism evidence="3 4">
    <name type="scientific">Sinorhizobium chiapasense</name>
    <dbReference type="NCBI Taxonomy" id="501572"/>
    <lineage>
        <taxon>Bacteria</taxon>
        <taxon>Pseudomonadati</taxon>
        <taxon>Pseudomonadota</taxon>
        <taxon>Alphaproteobacteria</taxon>
        <taxon>Hyphomicrobiales</taxon>
        <taxon>Rhizobiaceae</taxon>
        <taxon>Sinorhizobium/Ensifer group</taxon>
        <taxon>Sinorhizobium</taxon>
    </lineage>
</organism>
<dbReference type="RefSeq" id="WP_331371778.1">
    <property type="nucleotide sequence ID" value="NZ_CP133148.1"/>
</dbReference>
<evidence type="ECO:0000256" key="1">
    <source>
        <dbReference type="SAM" id="MobiDB-lite"/>
    </source>
</evidence>
<reference evidence="3" key="1">
    <citation type="submission" date="2023-08" db="EMBL/GenBank/DDBJ databases">
        <title>Complete genome sequence of Sinorhizobium chiapanecum ITTG S70 isolated from Acaciella angustissima nodules in Chiapas-Mexico.</title>
        <authorList>
            <person name="Rincon-Rosales R."/>
            <person name="Rogel M.A."/>
            <person name="Rincon-Medina C.I."/>
            <person name="Guerrero G."/>
            <person name="Manzano-Gomez L.A."/>
            <person name="Lopez-Lopez A."/>
            <person name="Rincon Molina F.A."/>
            <person name="Martinez-Romero E."/>
        </authorList>
    </citation>
    <scope>NUCLEOTIDE SEQUENCE</scope>
    <source>
        <strain evidence="3">ITTG S70</strain>
    </source>
</reference>
<evidence type="ECO:0000313" key="3">
    <source>
        <dbReference type="EMBL" id="WVT02504.1"/>
    </source>
</evidence>
<dbReference type="EMBL" id="CP133148">
    <property type="protein sequence ID" value="WVT02504.1"/>
    <property type="molecule type" value="Genomic_DNA"/>
</dbReference>
<feature type="region of interest" description="Disordered" evidence="1">
    <location>
        <begin position="117"/>
        <end position="183"/>
    </location>
</feature>
<gene>
    <name evidence="3" type="ORF">RB548_13370</name>
</gene>
<feature type="chain" id="PRO_5046291357" description="Lipoprotein" evidence="2">
    <location>
        <begin position="20"/>
        <end position="307"/>
    </location>
</feature>
<feature type="compositionally biased region" description="Low complexity" evidence="1">
    <location>
        <begin position="156"/>
        <end position="183"/>
    </location>
</feature>
<feature type="region of interest" description="Disordered" evidence="1">
    <location>
        <begin position="68"/>
        <end position="96"/>
    </location>
</feature>
<evidence type="ECO:0000256" key="2">
    <source>
        <dbReference type="SAM" id="SignalP"/>
    </source>
</evidence>
<keyword evidence="4" id="KW-1185">Reference proteome</keyword>
<dbReference type="Proteomes" id="UP001432360">
    <property type="component" value="Chromosome"/>
</dbReference>
<sequence>MRKLIMPIASLGLATALTACNSTDVLIPQVDVGAGTFRSPPVTQSDLDTMSTQTAIVPVQTVPPSNTAFSAQPNISGAPAHTQYATGNTDYTDPAGTLEGQASLLAEGAAPIQTNEVQTGQAQAVQGETGQDETTQVEVRKVQTTRIQSPAPPQEPAAQQSLTESAAAAPQQEANQAAASPAAASGSGGIRFLPIIGAPVEAVTPLSKQLGTDARAQGLAIKGSADQTSEHILKGYFSALNDGGKTTVVYVWDILDGSGNRLHRIQGQHTVASTAAEPWSAVPPETMQAIATKTIKAYLDWRQSRAG</sequence>
<evidence type="ECO:0000313" key="4">
    <source>
        <dbReference type="Proteomes" id="UP001432360"/>
    </source>
</evidence>
<dbReference type="PROSITE" id="PS51257">
    <property type="entry name" value="PROKAR_LIPOPROTEIN"/>
    <property type="match status" value="1"/>
</dbReference>
<proteinExistence type="predicted"/>
<evidence type="ECO:0008006" key="5">
    <source>
        <dbReference type="Google" id="ProtNLM"/>
    </source>
</evidence>
<accession>A0ABZ2B4S9</accession>
<feature type="compositionally biased region" description="Polar residues" evidence="1">
    <location>
        <begin position="117"/>
        <end position="147"/>
    </location>
</feature>
<protein>
    <recommendedName>
        <fullName evidence="5">Lipoprotein</fullName>
    </recommendedName>
</protein>